<gene>
    <name evidence="4" type="ORF">PGLA2088_LOCUS49103</name>
</gene>
<dbReference type="Gene3D" id="4.10.1000.40">
    <property type="match status" value="2"/>
</dbReference>
<dbReference type="InterPro" id="IPR012677">
    <property type="entry name" value="Nucleotide-bd_a/b_plait_sf"/>
</dbReference>
<feature type="domain" description="RRM" evidence="3">
    <location>
        <begin position="79"/>
        <end position="148"/>
    </location>
</feature>
<organism evidence="4 5">
    <name type="scientific">Polarella glacialis</name>
    <name type="common">Dinoflagellate</name>
    <dbReference type="NCBI Taxonomy" id="89957"/>
    <lineage>
        <taxon>Eukaryota</taxon>
        <taxon>Sar</taxon>
        <taxon>Alveolata</taxon>
        <taxon>Dinophyceae</taxon>
        <taxon>Suessiales</taxon>
        <taxon>Suessiaceae</taxon>
        <taxon>Polarella</taxon>
    </lineage>
</organism>
<dbReference type="InterPro" id="IPR035979">
    <property type="entry name" value="RBD_domain_sf"/>
</dbReference>
<feature type="region of interest" description="Disordered" evidence="2">
    <location>
        <begin position="556"/>
        <end position="610"/>
    </location>
</feature>
<evidence type="ECO:0000256" key="1">
    <source>
        <dbReference type="PROSITE-ProRule" id="PRU00176"/>
    </source>
</evidence>
<dbReference type="Pfam" id="PF00076">
    <property type="entry name" value="RRM_1"/>
    <property type="match status" value="1"/>
</dbReference>
<dbReference type="EMBL" id="CAJNNW010036910">
    <property type="protein sequence ID" value="CAE8738236.1"/>
    <property type="molecule type" value="Genomic_DNA"/>
</dbReference>
<name>A0A813LU72_POLGL</name>
<reference evidence="4" key="1">
    <citation type="submission" date="2021-02" db="EMBL/GenBank/DDBJ databases">
        <authorList>
            <person name="Dougan E. K."/>
            <person name="Rhodes N."/>
            <person name="Thang M."/>
            <person name="Chan C."/>
        </authorList>
    </citation>
    <scope>NUCLEOTIDE SEQUENCE</scope>
</reference>
<dbReference type="Proteomes" id="UP000626109">
    <property type="component" value="Unassembled WGS sequence"/>
</dbReference>
<keyword evidence="1" id="KW-0694">RNA-binding</keyword>
<dbReference type="GO" id="GO:0003723">
    <property type="term" value="F:RNA binding"/>
    <property type="evidence" value="ECO:0007669"/>
    <property type="project" value="UniProtKB-UniRule"/>
</dbReference>
<dbReference type="SUPFAM" id="SSF54928">
    <property type="entry name" value="RNA-binding domain, RBD"/>
    <property type="match status" value="2"/>
</dbReference>
<evidence type="ECO:0000313" key="4">
    <source>
        <dbReference type="EMBL" id="CAE8738236.1"/>
    </source>
</evidence>
<dbReference type="PROSITE" id="PS50102">
    <property type="entry name" value="RRM"/>
    <property type="match status" value="2"/>
</dbReference>
<proteinExistence type="predicted"/>
<dbReference type="SMART" id="SM00360">
    <property type="entry name" value="RRM"/>
    <property type="match status" value="2"/>
</dbReference>
<dbReference type="InterPro" id="IPR050907">
    <property type="entry name" value="SRSF"/>
</dbReference>
<protein>
    <recommendedName>
        <fullName evidence="3">RRM domain-containing protein</fullName>
    </recommendedName>
</protein>
<dbReference type="Gene3D" id="3.30.70.330">
    <property type="match status" value="2"/>
</dbReference>
<dbReference type="InterPro" id="IPR000504">
    <property type="entry name" value="RRM_dom"/>
</dbReference>
<evidence type="ECO:0000313" key="5">
    <source>
        <dbReference type="Proteomes" id="UP000626109"/>
    </source>
</evidence>
<evidence type="ECO:0000259" key="3">
    <source>
        <dbReference type="PROSITE" id="PS50102"/>
    </source>
</evidence>
<feature type="compositionally biased region" description="Low complexity" evidence="2">
    <location>
        <begin position="589"/>
        <end position="610"/>
    </location>
</feature>
<feature type="domain" description="RRM" evidence="3">
    <location>
        <begin position="320"/>
        <end position="398"/>
    </location>
</feature>
<dbReference type="AlphaFoldDB" id="A0A813LU72"/>
<dbReference type="PANTHER" id="PTHR23147">
    <property type="entry name" value="SERINE/ARGININE RICH SPLICING FACTOR"/>
    <property type="match status" value="1"/>
</dbReference>
<accession>A0A813LU72</accession>
<comment type="caution">
    <text evidence="4">The sequence shown here is derived from an EMBL/GenBank/DDBJ whole genome shotgun (WGS) entry which is preliminary data.</text>
</comment>
<sequence length="827" mass="90275">MKCNHTAEWTNRRSACVVREVQAQLLAAGLQGAFGFCEFSDAESARQATLLLDEKVLLLGRRLRIQPHSKNQQIEDCPADVLMFNLPTPAPTVTELHDVFSPFFEVVECKVETGYGRCRFRRLADAQQAVQMKVSIRGYPLRIELATVPPAASPPEFLKKVAEHLREESGRSGLECKFGFQCKSIGCKDEHPVGREIEANPEKVICNFGGRCKRFNCFYVHPGGREIDADSSKSVCARGKDCDIPGCIFTHGECKFGRRCKFKDCHWAHSEGKYLDHGECKFGRRCKFQDCHWAHSEGKYLERDAAEDLFNPDDRPLEVLALHIANISSGTMEEELYEIFGSTGDLESVKMNRKRNTQELTGQGLCRYSSLAAAERALEELQGVEVDGHCLLLKLASKRKRSRSPRSRSVGSQAEEVLAIPGKRLFVPSTLPTVRESGLHQHQLFLSARETRVSERDWAELLRLSAAAAANPWDIESPFVSDVSFAGVEIVQLKLRIMWLLLLVRKIEAKWGKAKAAASEAPRNSIAWQPAGGKLSPEVLQQLLWAKALASQVMSSSAASSSTRKPRAMCERGNASKVAGGPRHGRPGQRGQPPSTPATASSGATSGSTAPFARNAAARAWAALHLAAGEAPAQSAGRQEPWDSSPEDAARLAAAMAPDNEGASRLLLEIAVLVFAMGCRLGCSGKARLLALPLAQAAANRLTAAARASANCDDSARAAQKAVEVLAAVAEVSPTSSGDRLEVSRTAALQLSETIAPPSPLSETTFPRGWRWRLAGYRPTEEIWILRLGTRRLVLLPAPPPFSWCMEGLALSETTPDLEQIDGDVET</sequence>
<dbReference type="CDD" id="cd00590">
    <property type="entry name" value="RRM_SF"/>
    <property type="match status" value="2"/>
</dbReference>
<evidence type="ECO:0000256" key="2">
    <source>
        <dbReference type="SAM" id="MobiDB-lite"/>
    </source>
</evidence>